<protein>
    <submittedName>
        <fullName evidence="4">Uncharacterized protein</fullName>
    </submittedName>
</protein>
<comment type="caution">
    <text evidence="4">The sequence shown here is derived from an EMBL/GenBank/DDBJ whole genome shotgun (WGS) entry which is preliminary data.</text>
</comment>
<evidence type="ECO:0000256" key="3">
    <source>
        <dbReference type="SAM" id="SignalP"/>
    </source>
</evidence>
<keyword evidence="1" id="KW-0175">Coiled coil</keyword>
<feature type="signal peptide" evidence="3">
    <location>
        <begin position="1"/>
        <end position="30"/>
    </location>
</feature>
<evidence type="ECO:0000256" key="1">
    <source>
        <dbReference type="SAM" id="Coils"/>
    </source>
</evidence>
<dbReference type="EMBL" id="SDEE01000905">
    <property type="protein sequence ID" value="RXW13473.1"/>
    <property type="molecule type" value="Genomic_DNA"/>
</dbReference>
<feature type="chain" id="PRO_5020347524" evidence="3">
    <location>
        <begin position="31"/>
        <end position="246"/>
    </location>
</feature>
<evidence type="ECO:0000256" key="2">
    <source>
        <dbReference type="SAM" id="MobiDB-lite"/>
    </source>
</evidence>
<name>A0A4Q2D2K3_9AGAR</name>
<reference evidence="4 5" key="1">
    <citation type="submission" date="2019-01" db="EMBL/GenBank/DDBJ databases">
        <title>Draft genome sequence of Psathyrella aberdarensis IHI B618.</title>
        <authorList>
            <person name="Buettner E."/>
            <person name="Kellner H."/>
        </authorList>
    </citation>
    <scope>NUCLEOTIDE SEQUENCE [LARGE SCALE GENOMIC DNA]</scope>
    <source>
        <strain evidence="4 5">IHI B618</strain>
    </source>
</reference>
<dbReference type="AlphaFoldDB" id="A0A4Q2D2K3"/>
<sequence length="246" mass="28540">MPTISWATKRQLSFLMACAILFETHWEAKTLTSDFWPLVYSQFFAIWKGPEDEIEDVEDPAPVEETKPNGDKKRKRRSRAKMRERPVWESVVAWMKMQKQQINNWFYNARNKTPSLNLAGTTTMVGGSKRCLTKAQMFSKLFCAEKIKQRLDEDLGDQEVDQKLLISLRAKYAATIYNSESEEVKELVCAELEKVDQKRQEAQEALKKMSEVTTEDKLKPEDYLKGVKNAAPLIKCFFYMLCQKTG</sequence>
<proteinExistence type="predicted"/>
<dbReference type="STRING" id="2316362.A0A4Q2D2K3"/>
<feature type="coiled-coil region" evidence="1">
    <location>
        <begin position="185"/>
        <end position="215"/>
    </location>
</feature>
<accession>A0A4Q2D2K3</accession>
<gene>
    <name evidence="4" type="ORF">EST38_g12384</name>
</gene>
<dbReference type="Proteomes" id="UP000290288">
    <property type="component" value="Unassembled WGS sequence"/>
</dbReference>
<evidence type="ECO:0000313" key="4">
    <source>
        <dbReference type="EMBL" id="RXW13473.1"/>
    </source>
</evidence>
<keyword evidence="3" id="KW-0732">Signal</keyword>
<feature type="region of interest" description="Disordered" evidence="2">
    <location>
        <begin position="55"/>
        <end position="80"/>
    </location>
</feature>
<organism evidence="4 5">
    <name type="scientific">Candolleomyces aberdarensis</name>
    <dbReference type="NCBI Taxonomy" id="2316362"/>
    <lineage>
        <taxon>Eukaryota</taxon>
        <taxon>Fungi</taxon>
        <taxon>Dikarya</taxon>
        <taxon>Basidiomycota</taxon>
        <taxon>Agaricomycotina</taxon>
        <taxon>Agaricomycetes</taxon>
        <taxon>Agaricomycetidae</taxon>
        <taxon>Agaricales</taxon>
        <taxon>Agaricineae</taxon>
        <taxon>Psathyrellaceae</taxon>
        <taxon>Candolleomyces</taxon>
    </lineage>
</organism>
<evidence type="ECO:0000313" key="5">
    <source>
        <dbReference type="Proteomes" id="UP000290288"/>
    </source>
</evidence>
<dbReference type="OrthoDB" id="2691251at2759"/>
<keyword evidence="5" id="KW-1185">Reference proteome</keyword>